<dbReference type="InterPro" id="IPR025420">
    <property type="entry name" value="DUF4143"/>
</dbReference>
<dbReference type="EMBL" id="FOPW01000004">
    <property type="protein sequence ID" value="SFH37367.1"/>
    <property type="molecule type" value="Genomic_DNA"/>
</dbReference>
<feature type="domain" description="DUF4143" evidence="1">
    <location>
        <begin position="44"/>
        <end position="108"/>
    </location>
</feature>
<accession>A0ABY1EBK5</accession>
<gene>
    <name evidence="2" type="ORF">SAMN05216274_10454</name>
</gene>
<evidence type="ECO:0000313" key="3">
    <source>
        <dbReference type="Proteomes" id="UP000199681"/>
    </source>
</evidence>
<evidence type="ECO:0000313" key="2">
    <source>
        <dbReference type="EMBL" id="SFH37367.1"/>
    </source>
</evidence>
<protein>
    <recommendedName>
        <fullName evidence="1">DUF4143 domain-containing protein</fullName>
    </recommendedName>
</protein>
<keyword evidence="3" id="KW-1185">Reference proteome</keyword>
<sequence length="160" mass="17386">MRGLRFAGCCGIAQCSASGVSGTALYFLPRLLGLNAVKLMSATGPATNNRDRTRLGDFFEALVALSLQTYAAANDAQLSPFRDHDGRHEIDFVIHREDAEAVGIEVKLKSAITDQDVRHLLWLKESLPDQIVDLVVINTGTHAYRRQDGVAVIPLALLTA</sequence>
<dbReference type="PANTHER" id="PTHR43566:SF2">
    <property type="entry name" value="DUF4143 DOMAIN-CONTAINING PROTEIN"/>
    <property type="match status" value="1"/>
</dbReference>
<reference evidence="2 3" key="1">
    <citation type="submission" date="2016-10" db="EMBL/GenBank/DDBJ databases">
        <authorList>
            <person name="Varghese N."/>
            <person name="Submissions S."/>
        </authorList>
    </citation>
    <scope>NUCLEOTIDE SEQUENCE [LARGE SCALE GENOMIC DNA]</scope>
    <source>
        <strain evidence="2 3">GMCC 1.11211</strain>
    </source>
</reference>
<evidence type="ECO:0000259" key="1">
    <source>
        <dbReference type="Pfam" id="PF13635"/>
    </source>
</evidence>
<name>A0ABY1EBK5_9MICO</name>
<comment type="caution">
    <text evidence="2">The sequence shown here is derived from an EMBL/GenBank/DDBJ whole genome shotgun (WGS) entry which is preliminary data.</text>
</comment>
<dbReference type="RefSeq" id="WP_218026647.1">
    <property type="nucleotide sequence ID" value="NZ_BKAC01000002.1"/>
</dbReference>
<dbReference type="Pfam" id="PF13635">
    <property type="entry name" value="DUF4143"/>
    <property type="match status" value="1"/>
</dbReference>
<organism evidence="2 3">
    <name type="scientific">Cryobacterium levicorallinum</name>
    <dbReference type="NCBI Taxonomy" id="995038"/>
    <lineage>
        <taxon>Bacteria</taxon>
        <taxon>Bacillati</taxon>
        <taxon>Actinomycetota</taxon>
        <taxon>Actinomycetes</taxon>
        <taxon>Micrococcales</taxon>
        <taxon>Microbacteriaceae</taxon>
        <taxon>Cryobacterium</taxon>
    </lineage>
</organism>
<dbReference type="PANTHER" id="PTHR43566">
    <property type="entry name" value="CONSERVED PROTEIN"/>
    <property type="match status" value="1"/>
</dbReference>
<proteinExistence type="predicted"/>
<dbReference type="Proteomes" id="UP000199681">
    <property type="component" value="Unassembled WGS sequence"/>
</dbReference>